<evidence type="ECO:0000313" key="2">
    <source>
        <dbReference type="Proteomes" id="UP001227192"/>
    </source>
</evidence>
<reference evidence="1" key="1">
    <citation type="submission" date="2015-06" db="EMBL/GenBank/DDBJ databases">
        <authorList>
            <person name="Nguyen H."/>
        </authorList>
    </citation>
    <scope>NUCLEOTIDE SEQUENCE</scope>
    <source>
        <strain evidence="1">DAOM 180753</strain>
    </source>
</reference>
<proteinExistence type="predicted"/>
<protein>
    <submittedName>
        <fullName evidence="1">Uncharacterized protein</fullName>
    </submittedName>
</protein>
<sequence length="56" mass="6635">LFRSPNQQQRIGLTQLVSHLPFLFRKYPLRHFHPELESPIAYRKHRGILGLATNQI</sequence>
<dbReference type="AlphaFoldDB" id="A0AAI9T9N9"/>
<comment type="caution">
    <text evidence="1">The sequence shown here is derived from an EMBL/GenBank/DDBJ whole genome shotgun (WGS) entry which is preliminary data.</text>
</comment>
<gene>
    <name evidence="1" type="ORF">VN97_g10280</name>
</gene>
<feature type="non-terminal residue" evidence="1">
    <location>
        <position position="1"/>
    </location>
</feature>
<keyword evidence="2" id="KW-1185">Reference proteome</keyword>
<organism evidence="1 2">
    <name type="scientific">Penicillium thymicola</name>
    <dbReference type="NCBI Taxonomy" id="293382"/>
    <lineage>
        <taxon>Eukaryota</taxon>
        <taxon>Fungi</taxon>
        <taxon>Dikarya</taxon>
        <taxon>Ascomycota</taxon>
        <taxon>Pezizomycotina</taxon>
        <taxon>Eurotiomycetes</taxon>
        <taxon>Eurotiomycetidae</taxon>
        <taxon>Eurotiales</taxon>
        <taxon>Aspergillaceae</taxon>
        <taxon>Penicillium</taxon>
    </lineage>
</organism>
<reference evidence="1" key="2">
    <citation type="journal article" date="2016" name="Fungal Biol.">
        <title>Ochratoxin A production by Penicillium thymicola.</title>
        <authorList>
            <person name="Nguyen H.D.T."/>
            <person name="McMullin D.R."/>
            <person name="Ponomareva E."/>
            <person name="Riley R."/>
            <person name="Pomraning K.R."/>
            <person name="Baker S.E."/>
            <person name="Seifert K.A."/>
        </authorList>
    </citation>
    <scope>NUCLEOTIDE SEQUENCE</scope>
    <source>
        <strain evidence="1">DAOM 180753</strain>
    </source>
</reference>
<dbReference type="Proteomes" id="UP001227192">
    <property type="component" value="Unassembled WGS sequence"/>
</dbReference>
<evidence type="ECO:0000313" key="1">
    <source>
        <dbReference type="EMBL" id="KAJ9483137.1"/>
    </source>
</evidence>
<dbReference type="EMBL" id="LACB01000464">
    <property type="protein sequence ID" value="KAJ9483137.1"/>
    <property type="molecule type" value="Genomic_DNA"/>
</dbReference>
<name>A0AAI9T9N9_PENTH</name>
<accession>A0AAI9T9N9</accession>